<organism evidence="1 2">
    <name type="scientific">Flavobacterium aurantiibacter</name>
    <dbReference type="NCBI Taxonomy" id="2023067"/>
    <lineage>
        <taxon>Bacteria</taxon>
        <taxon>Pseudomonadati</taxon>
        <taxon>Bacteroidota</taxon>
        <taxon>Flavobacteriia</taxon>
        <taxon>Flavobacteriales</taxon>
        <taxon>Flavobacteriaceae</taxon>
        <taxon>Flavobacterium</taxon>
    </lineage>
</organism>
<keyword evidence="2" id="KW-1185">Reference proteome</keyword>
<evidence type="ECO:0000313" key="1">
    <source>
        <dbReference type="EMBL" id="OYQ49642.1"/>
    </source>
</evidence>
<dbReference type="PROSITE" id="PS51257">
    <property type="entry name" value="PROKAR_LIPOPROTEIN"/>
    <property type="match status" value="1"/>
</dbReference>
<dbReference type="EMBL" id="NOXX01000096">
    <property type="protein sequence ID" value="OYQ49642.1"/>
    <property type="molecule type" value="Genomic_DNA"/>
</dbReference>
<comment type="caution">
    <text evidence="1">The sequence shown here is derived from an EMBL/GenBank/DDBJ whole genome shotgun (WGS) entry which is preliminary data.</text>
</comment>
<dbReference type="Pfam" id="PF20050">
    <property type="entry name" value="DUF6452"/>
    <property type="match status" value="1"/>
</dbReference>
<gene>
    <name evidence="1" type="ORF">CHX27_01385</name>
</gene>
<protein>
    <submittedName>
        <fullName evidence="1">Uncharacterized protein</fullName>
    </submittedName>
</protein>
<accession>A0A256A7D9</accession>
<reference evidence="1" key="1">
    <citation type="submission" date="2017-07" db="EMBL/GenBank/DDBJ databases">
        <title>Flavobacterium cyanobacteriorum sp. nov., isolated from cyanobacterial aggregates in a eutrophic lake.</title>
        <authorList>
            <person name="Cai H."/>
        </authorList>
    </citation>
    <scope>NUCLEOTIDE SEQUENCE [LARGE SCALE GENOMIC DNA]</scope>
    <source>
        <strain evidence="1">TH167</strain>
    </source>
</reference>
<evidence type="ECO:0000313" key="2">
    <source>
        <dbReference type="Proteomes" id="UP000216035"/>
    </source>
</evidence>
<proteinExistence type="predicted"/>
<dbReference type="RefSeq" id="WP_094484984.1">
    <property type="nucleotide sequence ID" value="NZ_NOXX01000096.1"/>
</dbReference>
<dbReference type="InterPro" id="IPR045607">
    <property type="entry name" value="DUF6452"/>
</dbReference>
<dbReference type="AlphaFoldDB" id="A0A256A7D9"/>
<dbReference type="OrthoDB" id="663527at2"/>
<sequence>MKKLLLFCIVVLSLSSCEKDDICDPGQSTTPRLIIEFYDTNNPAVLKNLTNLYVIGEGQEEALVLNESIPIDSPVAEQRFLSNGNRIGLPLNTEADQVVYNLTLNYNSPNEDLIFEDQIVINYSRLNAYVSRACGYKTTYKLNPPTNPLAPITVTSGNVWINSIEILQSDIETENEIHVKIYF</sequence>
<dbReference type="Proteomes" id="UP000216035">
    <property type="component" value="Unassembled WGS sequence"/>
</dbReference>
<name>A0A256A7D9_9FLAO</name>